<evidence type="ECO:0000313" key="2">
    <source>
        <dbReference type="Proteomes" id="UP001597094"/>
    </source>
</evidence>
<name>A0ABW3SVF1_9BACT</name>
<comment type="caution">
    <text evidence="1">The sequence shown here is derived from an EMBL/GenBank/DDBJ whole genome shotgun (WGS) entry which is preliminary data.</text>
</comment>
<feature type="non-terminal residue" evidence="1">
    <location>
        <position position="198"/>
    </location>
</feature>
<accession>A0ABW3SVF1</accession>
<feature type="non-terminal residue" evidence="1">
    <location>
        <position position="1"/>
    </location>
</feature>
<protein>
    <submittedName>
        <fullName evidence="1">Uncharacterized protein</fullName>
    </submittedName>
</protein>
<sequence length="198" mass="22805">VFVCDIENIRNIFSARYGESTDFSGYIDKFYNTDIFYFNNNSTVVTFTDEIIRNIRFEDNISYAEAFLQNPKHGDKALLRFFIRAGINSGALSLRRIKSIITRTYSINEHILPLNHKQQITNINLPAVVALEVMAKLYGGVLPLRKALLKISSFKKSKHTSFSSSLQSTNDLNVLGFFIPVLDYRQHNFDIDHNRDRT</sequence>
<dbReference type="RefSeq" id="WP_377533170.1">
    <property type="nucleotide sequence ID" value="NZ_JBHTLD010000499.1"/>
</dbReference>
<reference evidence="2" key="1">
    <citation type="journal article" date="2019" name="Int. J. Syst. Evol. Microbiol.">
        <title>The Global Catalogue of Microorganisms (GCM) 10K type strain sequencing project: providing services to taxonomists for standard genome sequencing and annotation.</title>
        <authorList>
            <consortium name="The Broad Institute Genomics Platform"/>
            <consortium name="The Broad Institute Genome Sequencing Center for Infectious Disease"/>
            <person name="Wu L."/>
            <person name="Ma J."/>
        </authorList>
    </citation>
    <scope>NUCLEOTIDE SEQUENCE [LARGE SCALE GENOMIC DNA]</scope>
    <source>
        <strain evidence="2">JCM 31319</strain>
    </source>
</reference>
<keyword evidence="2" id="KW-1185">Reference proteome</keyword>
<proteinExistence type="predicted"/>
<dbReference type="Proteomes" id="UP001597094">
    <property type="component" value="Unassembled WGS sequence"/>
</dbReference>
<organism evidence="1 2">
    <name type="scientific">Pontibacter rugosus</name>
    <dbReference type="NCBI Taxonomy" id="1745966"/>
    <lineage>
        <taxon>Bacteria</taxon>
        <taxon>Pseudomonadati</taxon>
        <taxon>Bacteroidota</taxon>
        <taxon>Cytophagia</taxon>
        <taxon>Cytophagales</taxon>
        <taxon>Hymenobacteraceae</taxon>
        <taxon>Pontibacter</taxon>
    </lineage>
</organism>
<gene>
    <name evidence="1" type="ORF">ACFQ2O_22150</name>
</gene>
<dbReference type="EMBL" id="JBHTLD010000499">
    <property type="protein sequence ID" value="MFD1188904.1"/>
    <property type="molecule type" value="Genomic_DNA"/>
</dbReference>
<evidence type="ECO:0000313" key="1">
    <source>
        <dbReference type="EMBL" id="MFD1188904.1"/>
    </source>
</evidence>